<dbReference type="GO" id="GO:0006369">
    <property type="term" value="P:termination of RNA polymerase II transcription"/>
    <property type="evidence" value="ECO:0000318"/>
    <property type="project" value="GO_Central"/>
</dbReference>
<feature type="compositionally biased region" description="Polar residues" evidence="15">
    <location>
        <begin position="292"/>
        <end position="304"/>
    </location>
</feature>
<evidence type="ECO:0000256" key="14">
    <source>
        <dbReference type="SAM" id="Coils"/>
    </source>
</evidence>
<feature type="region of interest" description="Disordered" evidence="15">
    <location>
        <begin position="1283"/>
        <end position="1326"/>
    </location>
</feature>
<evidence type="ECO:0000256" key="8">
    <source>
        <dbReference type="ARBA" id="ARBA00023054"/>
    </source>
</evidence>
<evidence type="ECO:0000313" key="18">
    <source>
        <dbReference type="Proteomes" id="UP000018468"/>
    </source>
</evidence>
<dbReference type="GO" id="GO:0005737">
    <property type="term" value="C:cytoplasm"/>
    <property type="evidence" value="ECO:0000318"/>
    <property type="project" value="GO_Central"/>
</dbReference>
<keyword evidence="4" id="KW-0597">Phosphoprotein</keyword>
<dbReference type="GO" id="GO:0003729">
    <property type="term" value="F:mRNA binding"/>
    <property type="evidence" value="ECO:0000318"/>
    <property type="project" value="GO_Central"/>
</dbReference>
<evidence type="ECO:0000256" key="10">
    <source>
        <dbReference type="ARBA" id="ARBA00057101"/>
    </source>
</evidence>
<feature type="compositionally biased region" description="Polar residues" evidence="15">
    <location>
        <begin position="875"/>
        <end position="899"/>
    </location>
</feature>
<evidence type="ECO:0000256" key="13">
    <source>
        <dbReference type="ARBA" id="ARBA00083113"/>
    </source>
</evidence>
<dbReference type="GeneTree" id="ENSGT00440000034259"/>
<protein>
    <recommendedName>
        <fullName evidence="12">Pre-mRNA cleavage complex 2 protein Pcf11</fullName>
    </recommendedName>
    <alternativeName>
        <fullName evidence="13">Pre-mRNA cleavage complex II protein Pcf11</fullName>
    </alternativeName>
</protein>
<evidence type="ECO:0000256" key="2">
    <source>
        <dbReference type="ARBA" id="ARBA00022481"/>
    </source>
</evidence>
<dbReference type="InterPro" id="IPR047415">
    <property type="entry name" value="Pcf11_CID"/>
</dbReference>
<feature type="region of interest" description="Disordered" evidence="15">
    <location>
        <begin position="693"/>
        <end position="1065"/>
    </location>
</feature>
<feature type="region of interest" description="Disordered" evidence="15">
    <location>
        <begin position="1220"/>
        <end position="1239"/>
    </location>
</feature>
<dbReference type="GO" id="GO:0005849">
    <property type="term" value="C:mRNA cleavage factor complex"/>
    <property type="evidence" value="ECO:0000318"/>
    <property type="project" value="GO_Central"/>
</dbReference>
<feature type="compositionally biased region" description="Basic and acidic residues" evidence="15">
    <location>
        <begin position="393"/>
        <end position="408"/>
    </location>
</feature>
<evidence type="ECO:0000313" key="17">
    <source>
        <dbReference type="Ensembl" id="ENSLOCP00000007131.1"/>
    </source>
</evidence>
<evidence type="ECO:0000256" key="5">
    <source>
        <dbReference type="ARBA" id="ARBA00022664"/>
    </source>
</evidence>
<evidence type="ECO:0000256" key="6">
    <source>
        <dbReference type="ARBA" id="ARBA00022843"/>
    </source>
</evidence>
<dbReference type="Bgee" id="ENSLOCG00000005901">
    <property type="expression patterns" value="Expressed in zone of skin and 13 other cell types or tissues"/>
</dbReference>
<evidence type="ECO:0000256" key="7">
    <source>
        <dbReference type="ARBA" id="ARBA00022990"/>
    </source>
</evidence>
<keyword evidence="8 14" id="KW-0175">Coiled coil</keyword>
<keyword evidence="18" id="KW-1185">Reference proteome</keyword>
<evidence type="ECO:0000256" key="1">
    <source>
        <dbReference type="ARBA" id="ARBA00004123"/>
    </source>
</evidence>
<organism evidence="17 18">
    <name type="scientific">Lepisosteus oculatus</name>
    <name type="common">Spotted gar</name>
    <dbReference type="NCBI Taxonomy" id="7918"/>
    <lineage>
        <taxon>Eukaryota</taxon>
        <taxon>Metazoa</taxon>
        <taxon>Chordata</taxon>
        <taxon>Craniata</taxon>
        <taxon>Vertebrata</taxon>
        <taxon>Euteleostomi</taxon>
        <taxon>Actinopterygii</taxon>
        <taxon>Neopterygii</taxon>
        <taxon>Holostei</taxon>
        <taxon>Semionotiformes</taxon>
        <taxon>Lepisosteidae</taxon>
        <taxon>Lepisosteus</taxon>
    </lineage>
</organism>
<feature type="region of interest" description="Disordered" evidence="15">
    <location>
        <begin position="232"/>
        <end position="591"/>
    </location>
</feature>
<feature type="compositionally biased region" description="Polar residues" evidence="15">
    <location>
        <begin position="1308"/>
        <end position="1320"/>
    </location>
</feature>
<dbReference type="FunFam" id="1.25.40.90:FF:000015">
    <property type="entry name" value="Pre-mRNA cleavage complex 2 protein Pcf11"/>
    <property type="match status" value="1"/>
</dbReference>
<dbReference type="InterPro" id="IPR048830">
    <property type="entry name" value="PCF11_helical"/>
</dbReference>
<keyword evidence="2" id="KW-0488">Methylation</keyword>
<dbReference type="Pfam" id="PF20827">
    <property type="entry name" value="PCF11_charged"/>
    <property type="match status" value="1"/>
</dbReference>
<dbReference type="Ensembl" id="ENSLOCT00000007139.1">
    <property type="protein sequence ID" value="ENSLOCP00000007131.1"/>
    <property type="gene ID" value="ENSLOCG00000005901.1"/>
</dbReference>
<reference evidence="17" key="2">
    <citation type="submission" date="2025-08" db="UniProtKB">
        <authorList>
            <consortium name="Ensembl"/>
        </authorList>
    </citation>
    <scope>IDENTIFICATION</scope>
</reference>
<evidence type="ECO:0000259" key="16">
    <source>
        <dbReference type="PROSITE" id="PS51391"/>
    </source>
</evidence>
<reference evidence="18" key="1">
    <citation type="submission" date="2011-12" db="EMBL/GenBank/DDBJ databases">
        <title>The Draft Genome of Lepisosteus oculatus.</title>
        <authorList>
            <consortium name="The Broad Institute Genome Assembly &amp; Analysis Group"/>
            <consortium name="Computational R&amp;D Group"/>
            <consortium name="and Sequencing Platform"/>
            <person name="Di Palma F."/>
            <person name="Alfoldi J."/>
            <person name="Johnson J."/>
            <person name="Berlin A."/>
            <person name="Gnerre S."/>
            <person name="Jaffe D."/>
            <person name="MacCallum I."/>
            <person name="Young S."/>
            <person name="Walker B.J."/>
            <person name="Lander E.S."/>
            <person name="Lindblad-Toh K."/>
        </authorList>
    </citation>
    <scope>NUCLEOTIDE SEQUENCE [LARGE SCALE GENOMIC DNA]</scope>
</reference>
<dbReference type="HOGENOM" id="CLU_000976_0_0_1"/>
<dbReference type="Pfam" id="PF11526">
    <property type="entry name" value="Pfc11_Clp1_ID"/>
    <property type="match status" value="1"/>
</dbReference>
<dbReference type="Gene3D" id="1.25.40.90">
    <property type="match status" value="1"/>
</dbReference>
<feature type="compositionally biased region" description="Basic and acidic residues" evidence="15">
    <location>
        <begin position="376"/>
        <end position="387"/>
    </location>
</feature>
<dbReference type="InterPro" id="IPR021605">
    <property type="entry name" value="Pcf11_Clp1-ID"/>
</dbReference>
<dbReference type="InterPro" id="IPR054127">
    <property type="entry name" value="Pcf11_C"/>
</dbReference>
<dbReference type="EMBL" id="AHAT01003081">
    <property type="status" value="NOT_ANNOTATED_CDS"/>
    <property type="molecule type" value="Genomic_DNA"/>
</dbReference>
<dbReference type="PANTHER" id="PTHR15921">
    <property type="entry name" value="PRE-MRNA CLEAVAGE COMPLEX II"/>
    <property type="match status" value="1"/>
</dbReference>
<dbReference type="eggNOG" id="KOG2071">
    <property type="taxonomic scope" value="Eukaryota"/>
</dbReference>
<feature type="compositionally biased region" description="Basic and acidic residues" evidence="15">
    <location>
        <begin position="490"/>
        <end position="561"/>
    </location>
</feature>
<feature type="compositionally biased region" description="Basic and acidic residues" evidence="15">
    <location>
        <begin position="305"/>
        <end position="336"/>
    </location>
</feature>
<feature type="region of interest" description="Disordered" evidence="15">
    <location>
        <begin position="644"/>
        <end position="681"/>
    </location>
</feature>
<dbReference type="Pfam" id="PF21936">
    <property type="entry name" value="Pcf11_C"/>
    <property type="match status" value="1"/>
</dbReference>
<feature type="region of interest" description="Disordered" evidence="15">
    <location>
        <begin position="1344"/>
        <end position="1381"/>
    </location>
</feature>
<evidence type="ECO:0000256" key="15">
    <source>
        <dbReference type="SAM" id="MobiDB-lite"/>
    </source>
</evidence>
<feature type="compositionally biased region" description="Basic and acidic residues" evidence="15">
    <location>
        <begin position="351"/>
        <end position="367"/>
    </location>
</feature>
<dbReference type="Pfam" id="PF20845">
    <property type="entry name" value="Pcf11_helical"/>
    <property type="match status" value="1"/>
</dbReference>
<feature type="region of interest" description="Disordered" evidence="15">
    <location>
        <begin position="1580"/>
        <end position="1620"/>
    </location>
</feature>
<feature type="compositionally biased region" description="Basic residues" evidence="15">
    <location>
        <begin position="440"/>
        <end position="449"/>
    </location>
</feature>
<dbReference type="SMART" id="SM00582">
    <property type="entry name" value="RPR"/>
    <property type="match status" value="1"/>
</dbReference>
<dbReference type="GO" id="GO:0000993">
    <property type="term" value="F:RNA polymerase II complex binding"/>
    <property type="evidence" value="ECO:0000318"/>
    <property type="project" value="GO_Central"/>
</dbReference>
<evidence type="ECO:0000256" key="11">
    <source>
        <dbReference type="ARBA" id="ARBA00063659"/>
    </source>
</evidence>
<keyword evidence="9" id="KW-0539">Nucleus</keyword>
<feature type="compositionally biased region" description="Basic and acidic residues" evidence="15">
    <location>
        <begin position="1598"/>
        <end position="1610"/>
    </location>
</feature>
<evidence type="ECO:0000256" key="9">
    <source>
        <dbReference type="ARBA" id="ARBA00023242"/>
    </source>
</evidence>
<feature type="compositionally biased region" description="Acidic residues" evidence="15">
    <location>
        <begin position="1365"/>
        <end position="1378"/>
    </location>
</feature>
<accession>W5MFH2</accession>
<feature type="domain" description="CID" evidence="16">
    <location>
        <begin position="7"/>
        <end position="135"/>
    </location>
</feature>
<evidence type="ECO:0000256" key="12">
    <source>
        <dbReference type="ARBA" id="ARBA00068814"/>
    </source>
</evidence>
<dbReference type="InterPro" id="IPR006569">
    <property type="entry name" value="CID_dom"/>
</dbReference>
<reference evidence="17" key="3">
    <citation type="submission" date="2025-09" db="UniProtKB">
        <authorList>
            <consortium name="Ensembl"/>
        </authorList>
    </citation>
    <scope>IDENTIFICATION</scope>
</reference>
<sequence length="1620" mass="181026">MMTDDAAREDACREYQSSLEDLTFNSKPHINMLTILAEENLHFAKDIVAIIEAQIAKAPPAEKLPVLYLVDSIVKNVGREYLATFTKNLVHTFICVFEKVDENTRKSLFKLRSTWEEIFPLKKLYALDVRVNSLDPAWPIRPLPPNVNSSSIHVNPRFLKPNEEITPRASTPQVAPHPVVNEKNVTQEQIIRQQLLAKQKQLIELQQKKLELELEQTKAQLAANQLGSIKSQVNAPSQPQPPAVSKGTPPVAAPSDKSWLPPQQDIRVSTRDPRLNRAGQQSTPVKEKVPNTKESYNLGTTSNAPDKKANPSADKQSKTEKSKSVKKETVVEDKPKSKSPSPLKAFQSKSKCSDLDSVKGPDLNKRDPRLRKHLHDKADVKEDEIKEKKKGVEKKEREDSSKASEHRSSSTKSKLANGAVNKHERNETSDKQDPKLSKSNARKRSRSRSRSPLLHSPKRKDRRSPKRRTRSISSSPPKSGKGRQSGGRHSHTDDFTNARDERSIPKKNTGDPRRLKRSLEDRSVESRDSPRLPLELKENPKRWRSGWEENKHMKQNEENLAHGKPGPQRHKTPWSGNQRIPRLSKQHRLSVDANLQIPEVLNSASKRDLLKKASKRHADGEITQEEFLCVAHQIKQLFQYQEEKQRSDSWEGNSEDGQYGSKKKPLLSTPPSQHANMSDAEISYYEHKAKLRRTQVQHQGNDVWDADESQEENYSNAETHVKECEASKGHPGPRIGDGQFIKRSPFTKGSRHPSSLTGSRFRGHNKQLSQNGGREHHSPYSDRQQPLRPSYDGNEKESLGAAQRRFGGTTEGPKFEESANHPCSRVDESSKNDRLSIKSGPSFNNSPGHPDQAISVDGPSGKSPVQVFDGPPSSELESQQLPRHEANPSQRFEATSTGQLVPHRFDGPQGPQPLMMFDGPSGHLGQPRYDAPTRQHAQGRFDVNLGQQGPGRFDGPPGHLGSRFDGQHQQGPGRYDGPQGPGRFEGPPVQQAPVRFEGPGRFDGPSMQPGPVRFEEPQGQQGPGRFDGPHQQGVGRFDGPLGQQAPGRFDGQGPGRFDGPQMHHGPSRFDSPMRFEGPHMQQGPGRFEGPMRFGGPQQGPGRFDVPSGQPGPMRFESPVGQQGPIRFEGPQGQLGPGRFEGQSVQPGMTRFDCPPGQQGHPRFCGPQNQLRPQVPSMFDAPQGQGPLQFDGQGNPQPSNFNMPNLRFGEPVGMFGSTPQQFQGQQNMPQGSNFNGQPGAGPSGFANSYCQSAAPFYNAGATVGNMNTSVPAGTIIPPQPMNILPGLAKNQPPTPYTQGQPYIPPSQNPVPFNQPGSQFTPPESHFGQVDVNDLLSKLISTGIIKPTQTETPPSETAVPPQSQSAVEEEEEEEQDDDQNLPDLTGFMIEDMKQRYDSVINRLYTGIQCYSCGMRFTASQTDVYADHLDWHYRQNRSEKDISKKVTHRRWYYSLTDWIEFEEIADLEERAKSQFFEKVHEEVVQKTQEAAKEKEFQSVKAAPDVVHESCEICQEQFEMYWEEEEEEWHLKNAIRVEGKTYHPSCYEDYKNTSSFADCTPSPSNAPVENPLNKLIKQEIEDPSTCTSVKEEPDIQSSCTEENVKEEVHIKPEAETQDASAIIF</sequence>
<feature type="compositionally biased region" description="Basic and acidic residues" evidence="15">
    <location>
        <begin position="813"/>
        <end position="836"/>
    </location>
</feature>
<dbReference type="InParanoid" id="W5MFH2"/>
<proteinExistence type="predicted"/>
<dbReference type="InterPro" id="IPR008942">
    <property type="entry name" value="ENTH_VHS"/>
</dbReference>
<feature type="compositionally biased region" description="Basic and acidic residues" evidence="15">
    <location>
        <begin position="421"/>
        <end position="436"/>
    </location>
</feature>
<dbReference type="PROSITE" id="PS51391">
    <property type="entry name" value="CID"/>
    <property type="match status" value="1"/>
</dbReference>
<feature type="compositionally biased region" description="Basic and acidic residues" evidence="15">
    <location>
        <begin position="719"/>
        <end position="728"/>
    </location>
</feature>
<dbReference type="CDD" id="cd16982">
    <property type="entry name" value="CID_Pcf11"/>
    <property type="match status" value="1"/>
</dbReference>
<comment type="subunit">
    <text evidence="11">Associates with the phosphorylated CTD domain of POLR2A /RNA polymerase II.</text>
</comment>
<dbReference type="InterPro" id="IPR045154">
    <property type="entry name" value="PCF11-like"/>
</dbReference>
<evidence type="ECO:0000256" key="4">
    <source>
        <dbReference type="ARBA" id="ARBA00022553"/>
    </source>
</evidence>
<name>W5MFH2_LEPOC</name>
<dbReference type="InterPro" id="IPR048832">
    <property type="entry name" value="PCF11_charged"/>
</dbReference>
<feature type="coiled-coil region" evidence="14">
    <location>
        <begin position="195"/>
        <end position="225"/>
    </location>
</feature>
<comment type="subcellular location">
    <subcellularLocation>
        <location evidence="1">Nucleus</location>
    </subcellularLocation>
</comment>
<evidence type="ECO:0000256" key="3">
    <source>
        <dbReference type="ARBA" id="ARBA00022499"/>
    </source>
</evidence>
<dbReference type="OMA" id="QSVGGMR"/>
<keyword evidence="5" id="KW-0507">mRNA processing</keyword>
<feature type="compositionally biased region" description="Low complexity" evidence="15">
    <location>
        <begin position="1220"/>
        <end position="1230"/>
    </location>
</feature>
<feature type="compositionally biased region" description="Polar residues" evidence="15">
    <location>
        <begin position="1345"/>
        <end position="1364"/>
    </location>
</feature>
<dbReference type="Pfam" id="PF04818">
    <property type="entry name" value="CID"/>
    <property type="match status" value="1"/>
</dbReference>
<dbReference type="SUPFAM" id="SSF48464">
    <property type="entry name" value="ENTH/VHS domain"/>
    <property type="match status" value="1"/>
</dbReference>
<keyword evidence="3" id="KW-1017">Isopeptide bond</keyword>
<dbReference type="GO" id="GO:0031124">
    <property type="term" value="P:mRNA 3'-end processing"/>
    <property type="evidence" value="ECO:0007669"/>
    <property type="project" value="InterPro"/>
</dbReference>
<keyword evidence="6" id="KW-0832">Ubl conjugation</keyword>
<dbReference type="STRING" id="7918.ENSLOCP00000007131"/>
<feature type="compositionally biased region" description="Basic residues" evidence="15">
    <location>
        <begin position="456"/>
        <end position="470"/>
    </location>
</feature>
<keyword evidence="7" id="KW-0007">Acetylation</keyword>
<dbReference type="PANTHER" id="PTHR15921:SF3">
    <property type="entry name" value="PRE-MRNA CLEAVAGE COMPLEX 2 PROTEIN PCF11"/>
    <property type="match status" value="1"/>
</dbReference>
<dbReference type="Proteomes" id="UP000018468">
    <property type="component" value="Linkage group LG3"/>
</dbReference>
<comment type="function">
    <text evidence="10">Component of pre-mRNA cleavage complex II, which promotes transcription termination by RNA polymerase II.</text>
</comment>